<proteinExistence type="predicted"/>
<gene>
    <name evidence="3" type="ORF">LTR25_003528</name>
</gene>
<dbReference type="EMBL" id="JAXLQG010000005">
    <property type="protein sequence ID" value="KAK5539823.1"/>
    <property type="molecule type" value="Genomic_DNA"/>
</dbReference>
<evidence type="ECO:0000313" key="3">
    <source>
        <dbReference type="EMBL" id="KAK5539823.1"/>
    </source>
</evidence>
<feature type="compositionally biased region" description="Polar residues" evidence="2">
    <location>
        <begin position="36"/>
        <end position="45"/>
    </location>
</feature>
<evidence type="ECO:0000256" key="1">
    <source>
        <dbReference type="SAM" id="Coils"/>
    </source>
</evidence>
<dbReference type="Proteomes" id="UP001345827">
    <property type="component" value="Unassembled WGS sequence"/>
</dbReference>
<evidence type="ECO:0000313" key="4">
    <source>
        <dbReference type="Proteomes" id="UP001345827"/>
    </source>
</evidence>
<keyword evidence="1" id="KW-0175">Coiled coil</keyword>
<feature type="compositionally biased region" description="Polar residues" evidence="2">
    <location>
        <begin position="305"/>
        <end position="317"/>
    </location>
</feature>
<sequence length="372" mass="41945">MDTQPSSRDPNSMVTPPPPYSPPRQTGDYEMWGSMPSFTTANTMGCPTPAVQKTKRSTASISTASDSSSESRLKSSYVQTRLDGFKKREAELNQKMAVTKQKEGSKRHRIAELRNEQEQVKSLHAGEETAFENARKAFEEARTRLNSKECTLKRVQDELEDCTESIKEEEKSVAELQANQGRIEQEIRELQTVQDQAARQAEILDLKAFEISALVEHAQSNKAFLAKLSRIAQGTGTETMYKDLQSELWAKSTGASTTELKTLVATELLPKIDQKATLDKDAETPTEHGAHDRAGRKRKADLVFTVQSDKIDNSNSENDSEGELVRSFRGRRAQRLQQRAQKEKVDRAFKPSEKKAHGRPYWDPITDQLVWK</sequence>
<feature type="region of interest" description="Disordered" evidence="2">
    <location>
        <begin position="1"/>
        <end position="75"/>
    </location>
</feature>
<accession>A0AAV9QE02</accession>
<feature type="compositionally biased region" description="Basic and acidic residues" evidence="2">
    <location>
        <begin position="340"/>
        <end position="355"/>
    </location>
</feature>
<comment type="caution">
    <text evidence="3">The sequence shown here is derived from an EMBL/GenBank/DDBJ whole genome shotgun (WGS) entry which is preliminary data.</text>
</comment>
<dbReference type="AlphaFoldDB" id="A0AAV9QE02"/>
<name>A0AAV9QE02_9PEZI</name>
<evidence type="ECO:0000256" key="2">
    <source>
        <dbReference type="SAM" id="MobiDB-lite"/>
    </source>
</evidence>
<feature type="region of interest" description="Disordered" evidence="2">
    <location>
        <begin position="276"/>
        <end position="372"/>
    </location>
</feature>
<feature type="coiled-coil region" evidence="1">
    <location>
        <begin position="138"/>
        <end position="196"/>
    </location>
</feature>
<protein>
    <submittedName>
        <fullName evidence="3">Uncharacterized protein</fullName>
    </submittedName>
</protein>
<feature type="compositionally biased region" description="Basic and acidic residues" evidence="2">
    <location>
        <begin position="276"/>
        <end position="293"/>
    </location>
</feature>
<keyword evidence="4" id="KW-1185">Reference proteome</keyword>
<feature type="compositionally biased region" description="Polar residues" evidence="2">
    <location>
        <begin position="1"/>
        <end position="14"/>
    </location>
</feature>
<organism evidence="3 4">
    <name type="scientific">Vermiconidia calcicola</name>
    <dbReference type="NCBI Taxonomy" id="1690605"/>
    <lineage>
        <taxon>Eukaryota</taxon>
        <taxon>Fungi</taxon>
        <taxon>Dikarya</taxon>
        <taxon>Ascomycota</taxon>
        <taxon>Pezizomycotina</taxon>
        <taxon>Dothideomycetes</taxon>
        <taxon>Dothideomycetidae</taxon>
        <taxon>Mycosphaerellales</taxon>
        <taxon>Extremaceae</taxon>
        <taxon>Vermiconidia</taxon>
    </lineage>
</organism>
<reference evidence="3 4" key="1">
    <citation type="submission" date="2023-06" db="EMBL/GenBank/DDBJ databases">
        <title>Black Yeasts Isolated from many extreme environments.</title>
        <authorList>
            <person name="Coleine C."/>
            <person name="Stajich J.E."/>
            <person name="Selbmann L."/>
        </authorList>
    </citation>
    <scope>NUCLEOTIDE SEQUENCE [LARGE SCALE GENOMIC DNA]</scope>
    <source>
        <strain evidence="3 4">CCFEE 5887</strain>
    </source>
</reference>
<feature type="compositionally biased region" description="Low complexity" evidence="2">
    <location>
        <begin position="57"/>
        <end position="75"/>
    </location>
</feature>